<evidence type="ECO:0000313" key="3">
    <source>
        <dbReference type="EMBL" id="KIU10010.1"/>
    </source>
</evidence>
<name>A0A0D1KMH8_BACIU</name>
<dbReference type="PATRIC" id="fig|1423.173.peg.3455"/>
<keyword evidence="1" id="KW-0472">Membrane</keyword>
<accession>A0A0D1KMH8</accession>
<dbReference type="InterPro" id="IPR007065">
    <property type="entry name" value="HPP"/>
</dbReference>
<organism evidence="3 4">
    <name type="scientific">Bacillus subtilis</name>
    <dbReference type="NCBI Taxonomy" id="1423"/>
    <lineage>
        <taxon>Bacteria</taxon>
        <taxon>Bacillati</taxon>
        <taxon>Bacillota</taxon>
        <taxon>Bacilli</taxon>
        <taxon>Bacillales</taxon>
        <taxon>Bacillaceae</taxon>
        <taxon>Bacillus</taxon>
    </lineage>
</organism>
<protein>
    <recommendedName>
        <fullName evidence="2">HPP transmembrane region domain-containing protein</fullName>
    </recommendedName>
</protein>
<feature type="transmembrane region" description="Helical" evidence="1">
    <location>
        <begin position="50"/>
        <end position="68"/>
    </location>
</feature>
<dbReference type="Proteomes" id="UP000032247">
    <property type="component" value="Unassembled WGS sequence"/>
</dbReference>
<keyword evidence="1" id="KW-1133">Transmembrane helix</keyword>
<sequence length="170" mass="18319">MENNFFLKMKGTGKTPLQVNGKDAVTGLIGGFITILTLISLTAYTSSLWLMAPFGASCVLVFSAWNAPLSQQRNVIGGHFISALTGIVVLHLFGAHPWTFALGTGLAICLMMLTKTTHPPAGADPIVVIQGAYAWSYLVFPVLTGSVIIVILALVVNNLRKNRQYPAFWL</sequence>
<feature type="transmembrane region" description="Helical" evidence="1">
    <location>
        <begin position="80"/>
        <end position="113"/>
    </location>
</feature>
<evidence type="ECO:0000313" key="4">
    <source>
        <dbReference type="Proteomes" id="UP000032247"/>
    </source>
</evidence>
<dbReference type="AlphaFoldDB" id="A0A0D1KMH8"/>
<dbReference type="STRING" id="483913.AN935_20265"/>
<feature type="transmembrane region" description="Helical" evidence="1">
    <location>
        <begin position="133"/>
        <end position="156"/>
    </location>
</feature>
<dbReference type="InterPro" id="IPR058581">
    <property type="entry name" value="TM_HPP"/>
</dbReference>
<evidence type="ECO:0000256" key="1">
    <source>
        <dbReference type="SAM" id="Phobius"/>
    </source>
</evidence>
<proteinExistence type="predicted"/>
<dbReference type="EMBL" id="JXBC01000006">
    <property type="protein sequence ID" value="KIU10010.1"/>
    <property type="molecule type" value="Genomic_DNA"/>
</dbReference>
<keyword evidence="1" id="KW-0812">Transmembrane</keyword>
<dbReference type="Pfam" id="PF04982">
    <property type="entry name" value="TM_HPP"/>
    <property type="match status" value="1"/>
</dbReference>
<dbReference type="PANTHER" id="PTHR33741">
    <property type="entry name" value="TRANSMEMBRANE PROTEIN DDB_G0269096-RELATED"/>
    <property type="match status" value="1"/>
</dbReference>
<comment type="caution">
    <text evidence="3">The sequence shown here is derived from an EMBL/GenBank/DDBJ whole genome shotgun (WGS) entry which is preliminary data.</text>
</comment>
<dbReference type="PANTHER" id="PTHR33741:SF5">
    <property type="entry name" value="TRANSMEMBRANE PROTEIN DDB_G0269096-RELATED"/>
    <property type="match status" value="1"/>
</dbReference>
<reference evidence="3 4" key="1">
    <citation type="submission" date="2014-12" db="EMBL/GenBank/DDBJ databases">
        <title>Comparative genome analysis of Bacillus coagulans HM-08, Clostridium butyricum HM-68, Bacillus subtilis HM-66 and Bacillus licheniformis BL-09.</title>
        <authorList>
            <person name="Zhang H."/>
        </authorList>
    </citation>
    <scope>NUCLEOTIDE SEQUENCE [LARGE SCALE GENOMIC DNA]</scope>
    <source>
        <strain evidence="3 4">HM-66</strain>
    </source>
</reference>
<evidence type="ECO:0000259" key="2">
    <source>
        <dbReference type="Pfam" id="PF04982"/>
    </source>
</evidence>
<feature type="transmembrane region" description="Helical" evidence="1">
    <location>
        <begin position="24"/>
        <end position="44"/>
    </location>
</feature>
<gene>
    <name evidence="3" type="ORF">SC09_Contig28orf00161</name>
</gene>
<feature type="domain" description="HPP transmembrane region" evidence="2">
    <location>
        <begin position="19"/>
        <end position="166"/>
    </location>
</feature>